<sequence>MTLEQLGLGPVVIIESLQVDTTSGMRMSSHIRACFAPGWLYMETRPQGEPTVEVIPAHRVLHAGGVRPA</sequence>
<name>A0A5S5CXB6_9ACTN</name>
<dbReference type="RefSeq" id="WP_166532574.1">
    <property type="nucleotide sequence ID" value="NZ_VNHW01000004.1"/>
</dbReference>
<gene>
    <name evidence="1" type="ORF">BD833_104144</name>
</gene>
<evidence type="ECO:0000313" key="2">
    <source>
        <dbReference type="Proteomes" id="UP000322499"/>
    </source>
</evidence>
<protein>
    <submittedName>
        <fullName evidence="1">Uncharacterized protein</fullName>
    </submittedName>
</protein>
<evidence type="ECO:0000313" key="1">
    <source>
        <dbReference type="EMBL" id="TYP88440.1"/>
    </source>
</evidence>
<proteinExistence type="predicted"/>
<dbReference type="Proteomes" id="UP000322499">
    <property type="component" value="Unassembled WGS sequence"/>
</dbReference>
<comment type="caution">
    <text evidence="1">The sequence shown here is derived from an EMBL/GenBank/DDBJ whole genome shotgun (WGS) entry which is preliminary data.</text>
</comment>
<keyword evidence="2" id="KW-1185">Reference proteome</keyword>
<organism evidence="1 2">
    <name type="scientific">Blastococcus xanthinilyticus</name>
    <dbReference type="NCBI Taxonomy" id="1564164"/>
    <lineage>
        <taxon>Bacteria</taxon>
        <taxon>Bacillati</taxon>
        <taxon>Actinomycetota</taxon>
        <taxon>Actinomycetes</taxon>
        <taxon>Geodermatophilales</taxon>
        <taxon>Geodermatophilaceae</taxon>
        <taxon>Blastococcus</taxon>
    </lineage>
</organism>
<accession>A0A5S5CXB6</accession>
<dbReference type="EMBL" id="VNHW01000004">
    <property type="protein sequence ID" value="TYP88440.1"/>
    <property type="molecule type" value="Genomic_DNA"/>
</dbReference>
<reference evidence="1 2" key="1">
    <citation type="submission" date="2019-07" db="EMBL/GenBank/DDBJ databases">
        <title>Genomic Encyclopedia of Archaeal and Bacterial Type Strains, Phase II (KMG-II): from individual species to whole genera.</title>
        <authorList>
            <person name="Goeker M."/>
        </authorList>
    </citation>
    <scope>NUCLEOTIDE SEQUENCE [LARGE SCALE GENOMIC DNA]</scope>
    <source>
        <strain evidence="1 2">DSM 46842</strain>
    </source>
</reference>
<dbReference type="AlphaFoldDB" id="A0A5S5CXB6"/>